<comment type="caution">
    <text evidence="2">The sequence shown here is derived from an EMBL/GenBank/DDBJ whole genome shotgun (WGS) entry which is preliminary data.</text>
</comment>
<dbReference type="Proteomes" id="UP000646659">
    <property type="component" value="Unassembled WGS sequence"/>
</dbReference>
<organism evidence="2 3">
    <name type="scientific">Methanothermobacter thermautotrophicus</name>
    <name type="common">Methanobacterium thermoformicicum</name>
    <dbReference type="NCBI Taxonomy" id="145262"/>
    <lineage>
        <taxon>Archaea</taxon>
        <taxon>Methanobacteriati</taxon>
        <taxon>Methanobacteriota</taxon>
        <taxon>Methanomada group</taxon>
        <taxon>Methanobacteria</taxon>
        <taxon>Methanobacteriales</taxon>
        <taxon>Methanobacteriaceae</taxon>
        <taxon>Methanothermobacter</taxon>
    </lineage>
</organism>
<keyword evidence="1" id="KW-0812">Transmembrane</keyword>
<keyword evidence="1" id="KW-0472">Membrane</keyword>
<feature type="transmembrane region" description="Helical" evidence="1">
    <location>
        <begin position="79"/>
        <end position="97"/>
    </location>
</feature>
<accession>A0A842YRA0</accession>
<feature type="transmembrane region" description="Helical" evidence="1">
    <location>
        <begin position="48"/>
        <end position="67"/>
    </location>
</feature>
<evidence type="ECO:0000313" key="3">
    <source>
        <dbReference type="Proteomes" id="UP000646659"/>
    </source>
</evidence>
<sequence>MYLAVIISIPGIISIKRFNLEERAVLFWVFAVLLLSKTYYLGINVITYRLLIYIMIPVSILASNGLISVSKTLKGMDKNLARAFMVLIFIIAIIQGFNNLSGARVTDMVQ</sequence>
<dbReference type="RefSeq" id="WP_226891241.1">
    <property type="nucleotide sequence ID" value="NZ_QKOF01000007.1"/>
</dbReference>
<keyword evidence="1" id="KW-1133">Transmembrane helix</keyword>
<reference evidence="2" key="1">
    <citation type="submission" date="2018-06" db="EMBL/GenBank/DDBJ databases">
        <title>Draft genome sequence of Methanothermobacter thermautotrophicus Strain WHS, a thermophilic, hydrogenotrophic methanogen isolated from Washburn Hot Springs in Yellowstone National Park, USA.</title>
        <authorList>
            <person name="Mckay L.J."/>
            <person name="Klingelsmith K."/>
            <person name="Inskeep W.P."/>
            <person name="Fields M.W."/>
        </authorList>
    </citation>
    <scope>NUCLEOTIDE SEQUENCE</scope>
    <source>
        <strain evidence="2">WHS</strain>
    </source>
</reference>
<dbReference type="EMBL" id="QKOF01000007">
    <property type="protein sequence ID" value="MBE2900881.1"/>
    <property type="molecule type" value="Genomic_DNA"/>
</dbReference>
<gene>
    <name evidence="2" type="ORF">DNK57_08795</name>
</gene>
<dbReference type="AlphaFoldDB" id="A0A842YRA0"/>
<protein>
    <submittedName>
        <fullName evidence="2">Uncharacterized protein</fullName>
    </submittedName>
</protein>
<evidence type="ECO:0000256" key="1">
    <source>
        <dbReference type="SAM" id="Phobius"/>
    </source>
</evidence>
<proteinExistence type="predicted"/>
<evidence type="ECO:0000313" key="2">
    <source>
        <dbReference type="EMBL" id="MBE2900881.1"/>
    </source>
</evidence>
<feature type="transmembrane region" description="Helical" evidence="1">
    <location>
        <begin position="24"/>
        <end position="42"/>
    </location>
</feature>
<name>A0A842YRA0_METTF</name>